<dbReference type="RefSeq" id="WP_344932503.1">
    <property type="nucleotide sequence ID" value="NZ_BAABDM010000001.1"/>
</dbReference>
<dbReference type="Proteomes" id="UP001500392">
    <property type="component" value="Unassembled WGS sequence"/>
</dbReference>
<feature type="domain" description="HTH cro/C1-type" evidence="1">
    <location>
        <begin position="8"/>
        <end position="65"/>
    </location>
</feature>
<evidence type="ECO:0000313" key="2">
    <source>
        <dbReference type="EMBL" id="GAA4087304.1"/>
    </source>
</evidence>
<keyword evidence="3" id="KW-1185">Reference proteome</keyword>
<reference evidence="3" key="1">
    <citation type="journal article" date="2019" name="Int. J. Syst. Evol. Microbiol.">
        <title>The Global Catalogue of Microorganisms (GCM) 10K type strain sequencing project: providing services to taxonomists for standard genome sequencing and annotation.</title>
        <authorList>
            <consortium name="The Broad Institute Genomics Platform"/>
            <consortium name="The Broad Institute Genome Sequencing Center for Infectious Disease"/>
            <person name="Wu L."/>
            <person name="Ma J."/>
        </authorList>
    </citation>
    <scope>NUCLEOTIDE SEQUENCE [LARGE SCALE GENOMIC DNA]</scope>
    <source>
        <strain evidence="3">JCM 17304</strain>
    </source>
</reference>
<evidence type="ECO:0000313" key="3">
    <source>
        <dbReference type="Proteomes" id="UP001500392"/>
    </source>
</evidence>
<protein>
    <recommendedName>
        <fullName evidence="1">HTH cro/C1-type domain-containing protein</fullName>
    </recommendedName>
</protein>
<dbReference type="Gene3D" id="1.10.260.40">
    <property type="entry name" value="lambda repressor-like DNA-binding domains"/>
    <property type="match status" value="1"/>
</dbReference>
<comment type="caution">
    <text evidence="2">The sequence shown here is derived from an EMBL/GenBank/DDBJ whole genome shotgun (WGS) entry which is preliminary data.</text>
</comment>
<dbReference type="InterPro" id="IPR001387">
    <property type="entry name" value="Cro/C1-type_HTH"/>
</dbReference>
<name>A0ABP7WEY3_9GAMM</name>
<dbReference type="CDD" id="cd00093">
    <property type="entry name" value="HTH_XRE"/>
    <property type="match status" value="1"/>
</dbReference>
<gene>
    <name evidence="2" type="ORF">GCM10022414_07570</name>
</gene>
<accession>A0ABP7WEY3</accession>
<dbReference type="SMART" id="SM00530">
    <property type="entry name" value="HTH_XRE"/>
    <property type="match status" value="1"/>
</dbReference>
<dbReference type="EMBL" id="BAABDM010000001">
    <property type="protein sequence ID" value="GAA4087304.1"/>
    <property type="molecule type" value="Genomic_DNA"/>
</dbReference>
<sequence length="264" mass="29717">MISEEITRIEERLKDLGLTKTEFAIALGAPEDNASSYYNNWRHRDLPKSRLSAAADFLNTTIEWITRGERKLSVATDSCPRQEIAIEYTRRMHADGFITACATVNDRNFFIVGMHEDMVQVTLSIVTVAGGIKAAAIKEMIELGVLSRRIKLSANEYDRFIRGMVSIDDLFKGGRESYWGRIEIITHDSIYTPEVRDRGGNYVELPSQIGVILELFKTQQIDLDDLITLEQIACRLAAKADYIAAKNAITQLALENREKKAAGK</sequence>
<organism evidence="2 3">
    <name type="scientific">Zhongshania borealis</name>
    <dbReference type="NCBI Taxonomy" id="889488"/>
    <lineage>
        <taxon>Bacteria</taxon>
        <taxon>Pseudomonadati</taxon>
        <taxon>Pseudomonadota</taxon>
        <taxon>Gammaproteobacteria</taxon>
        <taxon>Cellvibrionales</taxon>
        <taxon>Spongiibacteraceae</taxon>
        <taxon>Zhongshania</taxon>
    </lineage>
</organism>
<proteinExistence type="predicted"/>
<evidence type="ECO:0000259" key="1">
    <source>
        <dbReference type="SMART" id="SM00530"/>
    </source>
</evidence>
<dbReference type="InterPro" id="IPR010982">
    <property type="entry name" value="Lambda_DNA-bd_dom_sf"/>
</dbReference>